<dbReference type="AlphaFoldDB" id="A0A655AIF2"/>
<dbReference type="AntiFam" id="ANF00162">
    <property type="entry name" value="Shadow ORF (opposite ppdK)"/>
</dbReference>
<evidence type="ECO:0000313" key="2">
    <source>
        <dbReference type="Proteomes" id="UP000050164"/>
    </source>
</evidence>
<dbReference type="Proteomes" id="UP000050164">
    <property type="component" value="Unassembled WGS sequence"/>
</dbReference>
<dbReference type="EMBL" id="CNFT01001478">
    <property type="protein sequence ID" value="CKT34002.1"/>
    <property type="molecule type" value="Genomic_DNA"/>
</dbReference>
<evidence type="ECO:0000313" key="1">
    <source>
        <dbReference type="EMBL" id="CKT34002.1"/>
    </source>
</evidence>
<sequence length="81" mass="8584">MQLQRQSHGGLRRAFRPAGLQQPQLAVLHGEFDLLDVACHALQTAGGRHQLVVDGRLLVAQGGDRCDGDQSGHHVVALAAG</sequence>
<reference evidence="1 2" key="1">
    <citation type="submission" date="2015-03" db="EMBL/GenBank/DDBJ databases">
        <authorList>
            <consortium name="Pathogen Informatics"/>
        </authorList>
    </citation>
    <scope>NUCLEOTIDE SEQUENCE [LARGE SCALE GENOMIC DNA]</scope>
    <source>
        <strain evidence="1 2">Bir 185</strain>
    </source>
</reference>
<organism evidence="1 2">
    <name type="scientific">Mycobacterium tuberculosis</name>
    <dbReference type="NCBI Taxonomy" id="1773"/>
    <lineage>
        <taxon>Bacteria</taxon>
        <taxon>Bacillati</taxon>
        <taxon>Actinomycetota</taxon>
        <taxon>Actinomycetes</taxon>
        <taxon>Mycobacteriales</taxon>
        <taxon>Mycobacteriaceae</taxon>
        <taxon>Mycobacterium</taxon>
        <taxon>Mycobacterium tuberculosis complex</taxon>
    </lineage>
</organism>
<proteinExistence type="predicted"/>
<accession>A0A655AIF2</accession>
<protein>
    <submittedName>
        <fullName evidence="1">Uncharacterized protein</fullName>
    </submittedName>
</protein>
<name>A0A655AIF2_MYCTX</name>
<gene>
    <name evidence="1" type="ORF">ERS027659_04269</name>
</gene>